<protein>
    <submittedName>
        <fullName evidence="3">Alcohol dehydrogenase</fullName>
    </submittedName>
</protein>
<gene>
    <name evidence="3" type="ORF">BKM31_02780</name>
</gene>
<sequence length="309" mass="33213">MRSIGTTDLSVFPIALGTNVFGWTADKETSFAILDAYVDGGGNFLDTADVYPYWATGESTSETIIGEWLASRRNRDSIVLATKVGMLEGLRGLAPATIRTAVEDSLRRLRTDYIDLYWAHVDDHDTPLVESLAAFDALIQEGKVRHIGASNYSAPRLTEALKTSDSEGLARYVALQQPYNLVERDYEGELRDVVAREGLSSVPYFGLARGFLTGKYAPGAHVDSPRAGKAAEYLDTAHGPRTVEALGRLAEERGVAPASVALAWLAAQPTVTAPISSARDLAQLGPLMEAAALSLSAEELSILDTASRP</sequence>
<dbReference type="InterPro" id="IPR023210">
    <property type="entry name" value="NADP_OxRdtase_dom"/>
</dbReference>
<evidence type="ECO:0000259" key="2">
    <source>
        <dbReference type="Pfam" id="PF00248"/>
    </source>
</evidence>
<dbReference type="Proteomes" id="UP000190797">
    <property type="component" value="Chromosome"/>
</dbReference>
<dbReference type="InterPro" id="IPR020471">
    <property type="entry name" value="AKR"/>
</dbReference>
<keyword evidence="4" id="KW-1185">Reference proteome</keyword>
<dbReference type="Gene3D" id="3.20.20.100">
    <property type="entry name" value="NADP-dependent oxidoreductase domain"/>
    <property type="match status" value="1"/>
</dbReference>
<dbReference type="PANTHER" id="PTHR43364:SF6">
    <property type="entry name" value="OXIDOREDUCTASE-RELATED"/>
    <property type="match status" value="1"/>
</dbReference>
<dbReference type="Pfam" id="PF00248">
    <property type="entry name" value="Aldo_ket_red"/>
    <property type="match status" value="1"/>
</dbReference>
<name>A0A1U9ZRL1_9ACTN</name>
<dbReference type="GO" id="GO:0005829">
    <property type="term" value="C:cytosol"/>
    <property type="evidence" value="ECO:0007669"/>
    <property type="project" value="TreeGrafter"/>
</dbReference>
<dbReference type="PANTHER" id="PTHR43364">
    <property type="entry name" value="NADH-SPECIFIC METHYLGLYOXAL REDUCTASE-RELATED"/>
    <property type="match status" value="1"/>
</dbReference>
<keyword evidence="1" id="KW-0560">Oxidoreductase</keyword>
<accession>A0A1U9ZRL1</accession>
<evidence type="ECO:0000313" key="4">
    <source>
        <dbReference type="Proteomes" id="UP000190797"/>
    </source>
</evidence>
<dbReference type="STRING" id="1909395.BKM31_02780"/>
<evidence type="ECO:0000256" key="1">
    <source>
        <dbReference type="ARBA" id="ARBA00023002"/>
    </source>
</evidence>
<dbReference type="KEGG" id="noa:BKM31_02780"/>
<dbReference type="InterPro" id="IPR036812">
    <property type="entry name" value="NAD(P)_OxRdtase_dom_sf"/>
</dbReference>
<dbReference type="SUPFAM" id="SSF51430">
    <property type="entry name" value="NAD(P)-linked oxidoreductase"/>
    <property type="match status" value="1"/>
</dbReference>
<proteinExistence type="predicted"/>
<feature type="domain" description="NADP-dependent oxidoreductase" evidence="2">
    <location>
        <begin position="13"/>
        <end position="306"/>
    </location>
</feature>
<dbReference type="RefSeq" id="WP_080036642.1">
    <property type="nucleotide sequence ID" value="NZ_CP017717.1"/>
</dbReference>
<dbReference type="FunFam" id="3.20.20.100:FF:000004">
    <property type="entry name" value="Oxidoreductase, aldo/keto reductase"/>
    <property type="match status" value="1"/>
</dbReference>
<organism evidence="3 4">
    <name type="scientific">[Actinomadura] parvosata subsp. kistnae</name>
    <dbReference type="NCBI Taxonomy" id="1909395"/>
    <lineage>
        <taxon>Bacteria</taxon>
        <taxon>Bacillati</taxon>
        <taxon>Actinomycetota</taxon>
        <taxon>Actinomycetes</taxon>
        <taxon>Streptosporangiales</taxon>
        <taxon>Streptosporangiaceae</taxon>
        <taxon>Nonomuraea</taxon>
    </lineage>
</organism>
<reference evidence="4" key="1">
    <citation type="journal article" date="2017" name="Med. Chem. Commun.">
        <title>Nonomuraea sp. ATCC 55076 harbours the largest actinomycete chromosome to date and the kistamicin biosynthetic gene cluster.</title>
        <authorList>
            <person name="Nazari B."/>
            <person name="Forneris C.C."/>
            <person name="Gibson M.I."/>
            <person name="Moon K."/>
            <person name="Schramma K.R."/>
            <person name="Seyedsayamdost M.R."/>
        </authorList>
    </citation>
    <scope>NUCLEOTIDE SEQUENCE [LARGE SCALE GENOMIC DNA]</scope>
    <source>
        <strain evidence="4">ATCC 55076</strain>
    </source>
</reference>
<evidence type="ECO:0000313" key="3">
    <source>
        <dbReference type="EMBL" id="AQZ60581.1"/>
    </source>
</evidence>
<dbReference type="CDD" id="cd19081">
    <property type="entry name" value="AKR_AKR9C1"/>
    <property type="match status" value="1"/>
</dbReference>
<dbReference type="InterPro" id="IPR050523">
    <property type="entry name" value="AKR_Detox_Biosynth"/>
</dbReference>
<dbReference type="EMBL" id="CP017717">
    <property type="protein sequence ID" value="AQZ60581.1"/>
    <property type="molecule type" value="Genomic_DNA"/>
</dbReference>
<dbReference type="PRINTS" id="PR00069">
    <property type="entry name" value="ALDKETRDTASE"/>
</dbReference>
<dbReference type="GO" id="GO:0016491">
    <property type="term" value="F:oxidoreductase activity"/>
    <property type="evidence" value="ECO:0007669"/>
    <property type="project" value="UniProtKB-KW"/>
</dbReference>
<dbReference type="OrthoDB" id="9768793at2"/>
<dbReference type="AlphaFoldDB" id="A0A1U9ZRL1"/>